<protein>
    <recommendedName>
        <fullName evidence="1">Arc-like DNA binding domain-containing protein</fullName>
    </recommendedName>
</protein>
<reference evidence="2" key="1">
    <citation type="submission" date="2016-04" db="EMBL/GenBank/DDBJ databases">
        <authorList>
            <person name="Evans L.H."/>
            <person name="Alamgir A."/>
            <person name="Owens N."/>
            <person name="Weber N.D."/>
            <person name="Virtaneva K."/>
            <person name="Barbian K."/>
            <person name="Babar A."/>
            <person name="Rosenke K."/>
        </authorList>
    </citation>
    <scope>NUCLEOTIDE SEQUENCE</scope>
    <source>
        <strain evidence="2">86</strain>
    </source>
</reference>
<dbReference type="InterPro" id="IPR005569">
    <property type="entry name" value="Arc_DNA-bd_dom"/>
</dbReference>
<dbReference type="AlphaFoldDB" id="A0A212JI56"/>
<feature type="domain" description="Arc-like DNA binding" evidence="1">
    <location>
        <begin position="18"/>
        <end position="55"/>
    </location>
</feature>
<dbReference type="GO" id="GO:0003677">
    <property type="term" value="F:DNA binding"/>
    <property type="evidence" value="ECO:0007669"/>
    <property type="project" value="InterPro"/>
</dbReference>
<accession>A0A212JI56</accession>
<evidence type="ECO:0000259" key="1">
    <source>
        <dbReference type="Pfam" id="PF03869"/>
    </source>
</evidence>
<organism evidence="2">
    <name type="scientific">uncultured Eubacteriales bacterium</name>
    <dbReference type="NCBI Taxonomy" id="172733"/>
    <lineage>
        <taxon>Bacteria</taxon>
        <taxon>Bacillati</taxon>
        <taxon>Bacillota</taxon>
        <taxon>Clostridia</taxon>
        <taxon>Eubacteriales</taxon>
        <taxon>environmental samples</taxon>
    </lineage>
</organism>
<proteinExistence type="predicted"/>
<dbReference type="Gene3D" id="1.10.1220.10">
    <property type="entry name" value="Met repressor-like"/>
    <property type="match status" value="1"/>
</dbReference>
<name>A0A212JI56_9FIRM</name>
<evidence type="ECO:0000313" key="2">
    <source>
        <dbReference type="EMBL" id="SBV98925.1"/>
    </source>
</evidence>
<dbReference type="SUPFAM" id="SSF47598">
    <property type="entry name" value="Ribbon-helix-helix"/>
    <property type="match status" value="1"/>
</dbReference>
<dbReference type="GO" id="GO:0006355">
    <property type="term" value="P:regulation of DNA-templated transcription"/>
    <property type="evidence" value="ECO:0007669"/>
    <property type="project" value="InterPro"/>
</dbReference>
<dbReference type="InterPro" id="IPR010985">
    <property type="entry name" value="Ribbon_hlx_hlx"/>
</dbReference>
<gene>
    <name evidence="2" type="ORF">KL86CLO1_11105</name>
</gene>
<sequence length="61" mass="7014">MAYNESAKKATAKYIKEKRDQFNMSMPKGKKEEYRAQAAEHNGMSLNAYIISLLEKDKEGK</sequence>
<dbReference type="Pfam" id="PF03869">
    <property type="entry name" value="Arc"/>
    <property type="match status" value="1"/>
</dbReference>
<dbReference type="EMBL" id="FLUN01000001">
    <property type="protein sequence ID" value="SBV98925.1"/>
    <property type="molecule type" value="Genomic_DNA"/>
</dbReference>
<dbReference type="InterPro" id="IPR013321">
    <property type="entry name" value="Arc_rbn_hlx_hlx"/>
</dbReference>